<dbReference type="GO" id="GO:0016042">
    <property type="term" value="P:lipid catabolic process"/>
    <property type="evidence" value="ECO:0007669"/>
    <property type="project" value="UniProtKB-UniRule"/>
</dbReference>
<keyword evidence="2 4" id="KW-0442">Lipid degradation</keyword>
<dbReference type="PROSITE" id="PS51635">
    <property type="entry name" value="PNPLA"/>
    <property type="match status" value="1"/>
</dbReference>
<evidence type="ECO:0000256" key="1">
    <source>
        <dbReference type="ARBA" id="ARBA00022801"/>
    </source>
</evidence>
<organism evidence="6 7">
    <name type="scientific">Flavilitoribacter nigricans (strain ATCC 23147 / DSM 23189 / NBRC 102662 / NCIMB 1420 / SS-2)</name>
    <name type="common">Lewinella nigricans</name>
    <dbReference type="NCBI Taxonomy" id="1122177"/>
    <lineage>
        <taxon>Bacteria</taxon>
        <taxon>Pseudomonadati</taxon>
        <taxon>Bacteroidota</taxon>
        <taxon>Saprospiria</taxon>
        <taxon>Saprospirales</taxon>
        <taxon>Lewinellaceae</taxon>
        <taxon>Flavilitoribacter</taxon>
    </lineage>
</organism>
<comment type="caution">
    <text evidence="4">Lacks conserved residue(s) required for the propagation of feature annotation.</text>
</comment>
<dbReference type="InterPro" id="IPR016035">
    <property type="entry name" value="Acyl_Trfase/lysoPLipase"/>
</dbReference>
<name>A0A2D0N8H4_FLAN2</name>
<dbReference type="Pfam" id="PF19143">
    <property type="entry name" value="Omp85_2"/>
    <property type="match status" value="1"/>
</dbReference>
<dbReference type="InterPro" id="IPR043864">
    <property type="entry name" value="Omp85-like_dom"/>
</dbReference>
<dbReference type="Proteomes" id="UP000223913">
    <property type="component" value="Unassembled WGS sequence"/>
</dbReference>
<evidence type="ECO:0000259" key="5">
    <source>
        <dbReference type="PROSITE" id="PS51635"/>
    </source>
</evidence>
<dbReference type="EMBL" id="PDUD01000024">
    <property type="protein sequence ID" value="PHN04775.1"/>
    <property type="molecule type" value="Genomic_DNA"/>
</dbReference>
<dbReference type="OrthoDB" id="9770965at2"/>
<keyword evidence="1 4" id="KW-0378">Hydrolase</keyword>
<dbReference type="PANTHER" id="PTHR14226">
    <property type="entry name" value="NEUROPATHY TARGET ESTERASE/SWISS CHEESE D.MELANOGASTER"/>
    <property type="match status" value="1"/>
</dbReference>
<comment type="caution">
    <text evidence="6">The sequence shown here is derived from an EMBL/GenBank/DDBJ whole genome shotgun (WGS) entry which is preliminary data.</text>
</comment>
<dbReference type="InterPro" id="IPR002641">
    <property type="entry name" value="PNPLA_dom"/>
</dbReference>
<dbReference type="Gene3D" id="2.40.160.50">
    <property type="entry name" value="membrane protein fhac: a member of the omp85/tpsb transporter family"/>
    <property type="match status" value="1"/>
</dbReference>
<dbReference type="InterPro" id="IPR050301">
    <property type="entry name" value="NTE"/>
</dbReference>
<evidence type="ECO:0000313" key="7">
    <source>
        <dbReference type="Proteomes" id="UP000223913"/>
    </source>
</evidence>
<dbReference type="Pfam" id="PF01734">
    <property type="entry name" value="Patatin"/>
    <property type="match status" value="1"/>
</dbReference>
<evidence type="ECO:0000256" key="4">
    <source>
        <dbReference type="PROSITE-ProRule" id="PRU01161"/>
    </source>
</evidence>
<dbReference type="Gene3D" id="3.10.20.310">
    <property type="entry name" value="membrane protein fhac"/>
    <property type="match status" value="1"/>
</dbReference>
<dbReference type="Gene3D" id="3.40.1090.10">
    <property type="entry name" value="Cytosolic phospholipase A2 catalytic domain"/>
    <property type="match status" value="2"/>
</dbReference>
<feature type="domain" description="PNPLA" evidence="5">
    <location>
        <begin position="28"/>
        <end position="218"/>
    </location>
</feature>
<protein>
    <recommendedName>
        <fullName evidence="5">PNPLA domain-containing protein</fullName>
    </recommendedName>
</protein>
<dbReference type="GO" id="GO:0016787">
    <property type="term" value="F:hydrolase activity"/>
    <property type="evidence" value="ECO:0007669"/>
    <property type="project" value="UniProtKB-UniRule"/>
</dbReference>
<dbReference type="RefSeq" id="WP_099151833.1">
    <property type="nucleotide sequence ID" value="NZ_PDUD01000024.1"/>
</dbReference>
<keyword evidence="7" id="KW-1185">Reference proteome</keyword>
<dbReference type="CDD" id="cd07205">
    <property type="entry name" value="Pat_PNPLA6_PNPLA7_NTE1_like"/>
    <property type="match status" value="1"/>
</dbReference>
<feature type="short sequence motif" description="GXSXG" evidence="4">
    <location>
        <begin position="59"/>
        <end position="63"/>
    </location>
</feature>
<evidence type="ECO:0000256" key="2">
    <source>
        <dbReference type="ARBA" id="ARBA00022963"/>
    </source>
</evidence>
<sequence length="740" mass="83017">MRKYLSILFSLFFAILTFGQNTPPKLGFALSGGGAKGLAHIGVLKVLEENGIYPDLVTGTSMGSIVGGLYTIGYSPEELREFATSLDWNDYFNDTYPRAFLPVEEKARADRYQLTFAIQDGKLKLPRGLIQGKKIQTLLAGLTASAHGTPDFDNFCLPFRCVATNLENGEAVVFSSGPLRRAIRASMSIPSAFEPVEYEERLLVDGLVVRNLPVQDAFDMGADFVLGVDVGSPLYERDEITSVLTVLDQTSSFGSASSTMKQRELADYLIMPDLEGFSTLSYDKADSLILRGEEAARKALPGLLAQLDSLGVELPMPSWRCEHNLQRDSFMVTEVAFKSDEAMTRRTLNQLFHAHIPRVFTLEQLSDEISRLYASGFFKLVDYELQPVADGYRLVFSASAAPAWYFRTGVNYDTDYKAGLLLNLTGRNLGFRGAILSTDVRVSENPALLLDYLVYTRSSPSIGLKWHGGINFFPGKKYEEWRLVDEFSFHHFSSRLSFISGISRTWSMEAGLFAERLSQNLKFFSRQNDESYSEQVGMFLKLSRDTYDRTYFPTDGSLTTLRAQWTFGGRITENDETGGTIPLADNIMITARLHKVFPLGKNWWLSWLNGAGAVNYRQQAFLNQLYLGRELPNEEQFFEIIGLRFMELPVTAFASTGLQLRTRLTRSTFIGLTYNTLWYASSEGRFFPGALDSGNYLSDWTNGVGLELGGLTPFGPLRFTTEYNLELGRFNFSMTAGYRF</sequence>
<evidence type="ECO:0000256" key="3">
    <source>
        <dbReference type="ARBA" id="ARBA00023098"/>
    </source>
</evidence>
<feature type="active site" description="Proton acceptor" evidence="4">
    <location>
        <position position="205"/>
    </location>
</feature>
<keyword evidence="3 4" id="KW-0443">Lipid metabolism</keyword>
<feature type="short sequence motif" description="GXGXXG" evidence="4">
    <location>
        <begin position="32"/>
        <end position="37"/>
    </location>
</feature>
<feature type="active site" description="Nucleophile" evidence="4">
    <location>
        <position position="61"/>
    </location>
</feature>
<dbReference type="AlphaFoldDB" id="A0A2D0N8H4"/>
<gene>
    <name evidence="6" type="ORF">CRP01_19890</name>
</gene>
<proteinExistence type="predicted"/>
<reference evidence="6 7" key="1">
    <citation type="submission" date="2017-10" db="EMBL/GenBank/DDBJ databases">
        <title>The draft genome sequence of Lewinella nigricans NBRC 102662.</title>
        <authorList>
            <person name="Wang K."/>
        </authorList>
    </citation>
    <scope>NUCLEOTIDE SEQUENCE [LARGE SCALE GENOMIC DNA]</scope>
    <source>
        <strain evidence="6 7">NBRC 102662</strain>
    </source>
</reference>
<dbReference type="SUPFAM" id="SSF52151">
    <property type="entry name" value="FabD/lysophospholipase-like"/>
    <property type="match status" value="1"/>
</dbReference>
<dbReference type="PANTHER" id="PTHR14226:SF29">
    <property type="entry name" value="NEUROPATHY TARGET ESTERASE SWS"/>
    <property type="match status" value="1"/>
</dbReference>
<evidence type="ECO:0000313" key="6">
    <source>
        <dbReference type="EMBL" id="PHN04775.1"/>
    </source>
</evidence>
<accession>A0A2D0N8H4</accession>